<dbReference type="GO" id="GO:0045337">
    <property type="term" value="P:farnesyl diphosphate biosynthetic process"/>
    <property type="evidence" value="ECO:0007669"/>
    <property type="project" value="TreeGrafter"/>
</dbReference>
<dbReference type="Proteomes" id="UP000487882">
    <property type="component" value="Unassembled WGS sequence"/>
</dbReference>
<keyword evidence="3" id="KW-0479">Metal-binding</keyword>
<keyword evidence="2 5" id="KW-0808">Transferase</keyword>
<comment type="caution">
    <text evidence="6">The sequence shown here is derived from an EMBL/GenBank/DDBJ whole genome shotgun (WGS) entry which is preliminary data.</text>
</comment>
<evidence type="ECO:0000256" key="2">
    <source>
        <dbReference type="ARBA" id="ARBA00022679"/>
    </source>
</evidence>
<protein>
    <submittedName>
        <fullName evidence="6">Serralysin</fullName>
    </submittedName>
</protein>
<proteinExistence type="inferred from homology"/>
<organism evidence="6 7">
    <name type="scientific">Bifidobacterium canis</name>
    <dbReference type="NCBI Taxonomy" id="2610880"/>
    <lineage>
        <taxon>Bacteria</taxon>
        <taxon>Bacillati</taxon>
        <taxon>Actinomycetota</taxon>
        <taxon>Actinomycetes</taxon>
        <taxon>Bifidobacteriales</taxon>
        <taxon>Bifidobacteriaceae</taxon>
        <taxon>Bifidobacterium</taxon>
    </lineage>
</organism>
<evidence type="ECO:0000256" key="5">
    <source>
        <dbReference type="RuleBase" id="RU004466"/>
    </source>
</evidence>
<evidence type="ECO:0000256" key="4">
    <source>
        <dbReference type="ARBA" id="ARBA00022842"/>
    </source>
</evidence>
<dbReference type="PANTHER" id="PTHR11525:SF0">
    <property type="entry name" value="FARNESYL PYROPHOSPHATE SYNTHASE"/>
    <property type="match status" value="1"/>
</dbReference>
<evidence type="ECO:0000313" key="6">
    <source>
        <dbReference type="EMBL" id="MUH58890.1"/>
    </source>
</evidence>
<dbReference type="Pfam" id="PF00348">
    <property type="entry name" value="polyprenyl_synt"/>
    <property type="match status" value="1"/>
</dbReference>
<comment type="cofactor">
    <cofactor evidence="1">
        <name>Mg(2+)</name>
        <dbReference type="ChEBI" id="CHEBI:18420"/>
    </cofactor>
</comment>
<gene>
    <name evidence="6" type="ORF">GSD1FS_0186</name>
</gene>
<dbReference type="EMBL" id="WNLP01000001">
    <property type="protein sequence ID" value="MUH58890.1"/>
    <property type="molecule type" value="Genomic_DNA"/>
</dbReference>
<dbReference type="GO" id="GO:0004161">
    <property type="term" value="F:dimethylallyltranstransferase activity"/>
    <property type="evidence" value="ECO:0007669"/>
    <property type="project" value="TreeGrafter"/>
</dbReference>
<dbReference type="InterPro" id="IPR039702">
    <property type="entry name" value="FPS1-like"/>
</dbReference>
<keyword evidence="4" id="KW-0460">Magnesium</keyword>
<evidence type="ECO:0000256" key="1">
    <source>
        <dbReference type="ARBA" id="ARBA00001946"/>
    </source>
</evidence>
<sequence length="405" mass="44253">MWSKVELCTLRVAPRVNISHEHSAIARFAAMSEECEYTGDMSDSSELKSIERRIGELVREYVEPNAAHAQISPSLQPMLKSVVRQALSSSEGGKRLRALLTIDAYDAMTLHAVPEHTQTASAQSNVLDFACAIEVFQTAALVHDDLIDDSDLRRGKPSAHCALTQQVGQASIGRGLGLMLGDMLATACTMIMEHASAGMNEHQRLVESFLAMQRDVEIGQVLDLAIERMPLDDPRALAQASLNVFRWKTASYTTIAPLQLAFLAADVPAQQAQEHAFAIGLPLGQAFQLADDLIDVIGSSRATGKPVGGDIKEGKRTVLLADALELGDDTQRARLQSLYEQDERSSQEISEVIALFHSTGAVYRSRQRIGDLWDATQSAISQLQLLQDQSQLLRSACARFLPDFA</sequence>
<dbReference type="SFLD" id="SFLDS00005">
    <property type="entry name" value="Isoprenoid_Synthase_Type_I"/>
    <property type="match status" value="1"/>
</dbReference>
<dbReference type="PROSITE" id="PS00723">
    <property type="entry name" value="POLYPRENYL_SYNTHASE_1"/>
    <property type="match status" value="1"/>
</dbReference>
<dbReference type="GO" id="GO:0005737">
    <property type="term" value="C:cytoplasm"/>
    <property type="evidence" value="ECO:0007669"/>
    <property type="project" value="TreeGrafter"/>
</dbReference>
<keyword evidence="7" id="KW-1185">Reference proteome</keyword>
<dbReference type="AlphaFoldDB" id="A0A7K1J2V8"/>
<name>A0A7K1J2V8_9BIFI</name>
<dbReference type="Gene3D" id="1.10.600.10">
    <property type="entry name" value="Farnesyl Diphosphate Synthase"/>
    <property type="match status" value="1"/>
</dbReference>
<dbReference type="SUPFAM" id="SSF48576">
    <property type="entry name" value="Terpenoid synthases"/>
    <property type="match status" value="1"/>
</dbReference>
<dbReference type="InterPro" id="IPR000092">
    <property type="entry name" value="Polyprenyl_synt"/>
</dbReference>
<dbReference type="GO" id="GO:0046872">
    <property type="term" value="F:metal ion binding"/>
    <property type="evidence" value="ECO:0007669"/>
    <property type="project" value="UniProtKB-KW"/>
</dbReference>
<evidence type="ECO:0000313" key="7">
    <source>
        <dbReference type="Proteomes" id="UP000487882"/>
    </source>
</evidence>
<reference evidence="6 7" key="1">
    <citation type="submission" date="2019-09" db="EMBL/GenBank/DDBJ databases">
        <title>Bifidobacterium canis sp. nov., isolated from the digestive tract of German Shepherd dog puppy.</title>
        <authorList>
            <person name="Bunesova V."/>
        </authorList>
    </citation>
    <scope>NUCLEOTIDE SEQUENCE [LARGE SCALE GENOMIC DNA]</scope>
    <source>
        <strain evidence="6 7">GSD1FS</strain>
    </source>
</reference>
<evidence type="ECO:0000256" key="3">
    <source>
        <dbReference type="ARBA" id="ARBA00022723"/>
    </source>
</evidence>
<dbReference type="PROSITE" id="PS00444">
    <property type="entry name" value="POLYPRENYL_SYNTHASE_2"/>
    <property type="match status" value="1"/>
</dbReference>
<dbReference type="PANTHER" id="PTHR11525">
    <property type="entry name" value="FARNESYL-PYROPHOSPHATE SYNTHETASE"/>
    <property type="match status" value="1"/>
</dbReference>
<accession>A0A7K1J2V8</accession>
<dbReference type="InterPro" id="IPR008949">
    <property type="entry name" value="Isoprenoid_synthase_dom_sf"/>
</dbReference>
<comment type="similarity">
    <text evidence="5">Belongs to the FPP/GGPP synthase family.</text>
</comment>
<dbReference type="InterPro" id="IPR033749">
    <property type="entry name" value="Polyprenyl_synt_CS"/>
</dbReference>
<dbReference type="CDD" id="cd00685">
    <property type="entry name" value="Trans_IPPS_HT"/>
    <property type="match status" value="1"/>
</dbReference>
<dbReference type="GO" id="GO:0004337">
    <property type="term" value="F:(2E,6E)-farnesyl diphosphate synthase activity"/>
    <property type="evidence" value="ECO:0007669"/>
    <property type="project" value="TreeGrafter"/>
</dbReference>